<dbReference type="PROSITE" id="PS51372">
    <property type="entry name" value="PRD_2"/>
    <property type="match status" value="1"/>
</dbReference>
<keyword evidence="2" id="KW-0677">Repeat</keyword>
<dbReference type="Pfam" id="PF00359">
    <property type="entry name" value="PTS_EIIA_2"/>
    <property type="match status" value="1"/>
</dbReference>
<dbReference type="InterPro" id="IPR013196">
    <property type="entry name" value="HTH_11"/>
</dbReference>
<keyword evidence="3" id="KW-0805">Transcription regulation</keyword>
<proteinExistence type="predicted"/>
<dbReference type="InterPro" id="IPR001034">
    <property type="entry name" value="DeoR_HTH"/>
</dbReference>
<evidence type="ECO:0000256" key="1">
    <source>
        <dbReference type="ARBA" id="ARBA00022679"/>
    </source>
</evidence>
<dbReference type="InterPro" id="IPR007737">
    <property type="entry name" value="Mga_HTH"/>
</dbReference>
<dbReference type="Gene3D" id="1.10.10.10">
    <property type="entry name" value="Winged helix-like DNA-binding domain superfamily/Winged helix DNA-binding domain"/>
    <property type="match status" value="2"/>
</dbReference>
<keyword evidence="6" id="KW-0804">Transcription</keyword>
<dbReference type="PROSITE" id="PS51094">
    <property type="entry name" value="PTS_EIIA_TYPE_2"/>
    <property type="match status" value="1"/>
</dbReference>
<dbReference type="SUPFAM" id="SSF63520">
    <property type="entry name" value="PTS-regulatory domain, PRD"/>
    <property type="match status" value="2"/>
</dbReference>
<keyword evidence="4" id="KW-0238">DNA-binding</keyword>
<dbReference type="PANTHER" id="PTHR30185:SF13">
    <property type="entry name" value="LICABCH OPERON REGULATOR-RELATED"/>
    <property type="match status" value="1"/>
</dbReference>
<dbReference type="CDD" id="cd05568">
    <property type="entry name" value="PTS_IIB_bgl_like"/>
    <property type="match status" value="1"/>
</dbReference>
<dbReference type="InterPro" id="IPR002178">
    <property type="entry name" value="PTS_EIIA_type-2_dom"/>
</dbReference>
<dbReference type="RefSeq" id="WP_207107797.1">
    <property type="nucleotide sequence ID" value="NZ_JAFLVR010000015.1"/>
</dbReference>
<gene>
    <name evidence="11" type="ORF">JZO85_07030</name>
</gene>
<sequence>MFAYKRLAQLFQRLYIEKNCSSEKLASDFSVSKRTIRNDIHELNESLETYHSKVILKRGVGYELLGKENVQALFNELNEQLPPVEQQLESSEDRIKQLLLLLLLSEQELSIDEMCNQIFVGRTTVLGYIRQLRLLLASYNLKITSKINIGYKVVGDESAIREVISDQLVEKNFESYISQFSKNESELFKDIDLEELAGSVTEYFPPDKYKISDYNRKNFVIHLAIAILRVKNDHHLDVIANHFMIDDGIQSATTTLLTAIEKKYQLSFDQQDRTWLYNHLFSDLQHKSYSSHQIEKIYTFIDQMLGEIYEIIGEDLKHDEILRNDLFTHFSSYLTLKELLKNKKNPLLPEIKKNFSYAFELAILATNNSKWLNDFEFTEDDIGYLALHIAAAIERKKDQQQNKKRILVVCGQGVSTSRLIEAMLKKRFAERFEIVDTISYTAYQTKELENVDLLISTVPLKDKTIPVVQIDFLDIKQGMEKIDRLLAAEDEKQTFFSLFDPTLFAVNNQKISRDHLITSLGAILLEQGIVSNDFTKKVIEREQIAPTNITKLIAIPHAIDSTINETKIFVYISTEPITWRENATVKIIFLLAVAEDDKEKLQTFFEFLSDLVEDEKLQQKIAATTNFDSFLAAMV</sequence>
<dbReference type="EMBL" id="JAFLVR010000015">
    <property type="protein sequence ID" value="MBO0452019.1"/>
    <property type="molecule type" value="Genomic_DNA"/>
</dbReference>
<evidence type="ECO:0000256" key="4">
    <source>
        <dbReference type="ARBA" id="ARBA00023125"/>
    </source>
</evidence>
<dbReference type="InterPro" id="IPR003501">
    <property type="entry name" value="PTS_EIIB_2/3"/>
</dbReference>
<dbReference type="InterPro" id="IPR011608">
    <property type="entry name" value="PRD"/>
</dbReference>
<feature type="domain" description="PTS EIIB type-2" evidence="9">
    <location>
        <begin position="404"/>
        <end position="494"/>
    </location>
</feature>
<dbReference type="InterPro" id="IPR036634">
    <property type="entry name" value="PRD_sf"/>
</dbReference>
<dbReference type="Pfam" id="PF00874">
    <property type="entry name" value="PRD"/>
    <property type="match status" value="1"/>
</dbReference>
<evidence type="ECO:0000256" key="3">
    <source>
        <dbReference type="ARBA" id="ARBA00023015"/>
    </source>
</evidence>
<evidence type="ECO:0000256" key="5">
    <source>
        <dbReference type="ARBA" id="ARBA00023159"/>
    </source>
</evidence>
<evidence type="ECO:0000259" key="9">
    <source>
        <dbReference type="PROSITE" id="PS51099"/>
    </source>
</evidence>
<dbReference type="InterPro" id="IPR013011">
    <property type="entry name" value="PTS_EIIB_2"/>
</dbReference>
<dbReference type="Proteomes" id="UP000664495">
    <property type="component" value="Unassembled WGS sequence"/>
</dbReference>
<evidence type="ECO:0000259" key="10">
    <source>
        <dbReference type="PROSITE" id="PS51372"/>
    </source>
</evidence>
<dbReference type="PROSITE" id="PS51099">
    <property type="entry name" value="PTS_EIIB_TYPE_2"/>
    <property type="match status" value="1"/>
</dbReference>
<dbReference type="CDD" id="cd00211">
    <property type="entry name" value="PTS_IIA_fru"/>
    <property type="match status" value="1"/>
</dbReference>
<reference evidence="11 12" key="1">
    <citation type="submission" date="2021-03" db="EMBL/GenBank/DDBJ databases">
        <title>Enterococcal diversity collection.</title>
        <authorList>
            <person name="Gilmore M.S."/>
            <person name="Schwartzman J."/>
            <person name="Van Tyne D."/>
            <person name="Martin M."/>
            <person name="Earl A.M."/>
            <person name="Manson A.L."/>
            <person name="Straub T."/>
            <person name="Salamzade R."/>
            <person name="Saavedra J."/>
            <person name="Lebreton F."/>
            <person name="Prichula J."/>
            <person name="Schaufler K."/>
            <person name="Gaca A."/>
            <person name="Sgardioli B."/>
            <person name="Wagenaar J."/>
            <person name="Strong T."/>
        </authorList>
    </citation>
    <scope>NUCLEOTIDE SEQUENCE [LARGE SCALE GENOMIC DNA]</scope>
    <source>
        <strain evidence="11 12">MJM16</strain>
    </source>
</reference>
<keyword evidence="1" id="KW-0808">Transferase</keyword>
<dbReference type="InterPro" id="IPR018356">
    <property type="entry name" value="Tscrpt_reg_HTH_DeoR_CS"/>
</dbReference>
<feature type="domain" description="PTS EIIA type-2" evidence="8">
    <location>
        <begin position="497"/>
        <end position="635"/>
    </location>
</feature>
<evidence type="ECO:0000259" key="8">
    <source>
        <dbReference type="PROSITE" id="PS51094"/>
    </source>
</evidence>
<dbReference type="PROSITE" id="PS51000">
    <property type="entry name" value="HTH_DEOR_2"/>
    <property type="match status" value="1"/>
</dbReference>
<feature type="domain" description="HTH deoR-type" evidence="7">
    <location>
        <begin position="3"/>
        <end position="65"/>
    </location>
</feature>
<evidence type="ECO:0000313" key="11">
    <source>
        <dbReference type="EMBL" id="MBO0452019.1"/>
    </source>
</evidence>
<name>A0ABS3HEY9_9ENTE</name>
<evidence type="ECO:0000256" key="2">
    <source>
        <dbReference type="ARBA" id="ARBA00022737"/>
    </source>
</evidence>
<dbReference type="InterPro" id="IPR050661">
    <property type="entry name" value="BglG_antiterminators"/>
</dbReference>
<dbReference type="InterPro" id="IPR016152">
    <property type="entry name" value="PTrfase/Anion_transptr"/>
</dbReference>
<dbReference type="SUPFAM" id="SSF52794">
    <property type="entry name" value="PTS system IIB component-like"/>
    <property type="match status" value="1"/>
</dbReference>
<dbReference type="Gene3D" id="3.40.50.2300">
    <property type="match status" value="1"/>
</dbReference>
<feature type="domain" description="PRD" evidence="10">
    <location>
        <begin position="292"/>
        <end position="399"/>
    </location>
</feature>
<dbReference type="SUPFAM" id="SSF55804">
    <property type="entry name" value="Phoshotransferase/anion transport protein"/>
    <property type="match status" value="1"/>
</dbReference>
<dbReference type="Pfam" id="PF02302">
    <property type="entry name" value="PTS_IIB"/>
    <property type="match status" value="1"/>
</dbReference>
<dbReference type="Pfam" id="PF05043">
    <property type="entry name" value="Mga"/>
    <property type="match status" value="1"/>
</dbReference>
<dbReference type="Pfam" id="PF08279">
    <property type="entry name" value="HTH_11"/>
    <property type="match status" value="1"/>
</dbReference>
<evidence type="ECO:0000313" key="12">
    <source>
        <dbReference type="Proteomes" id="UP000664495"/>
    </source>
</evidence>
<dbReference type="InterPro" id="IPR036095">
    <property type="entry name" value="PTS_EIIB-like_sf"/>
</dbReference>
<dbReference type="Gene3D" id="3.40.930.10">
    <property type="entry name" value="Mannitol-specific EII, Chain A"/>
    <property type="match status" value="1"/>
</dbReference>
<dbReference type="Gene3D" id="1.10.1790.10">
    <property type="entry name" value="PRD domain"/>
    <property type="match status" value="1"/>
</dbReference>
<dbReference type="PANTHER" id="PTHR30185">
    <property type="entry name" value="CRYPTIC BETA-GLUCOSIDE BGL OPERON ANTITERMINATOR"/>
    <property type="match status" value="1"/>
</dbReference>
<evidence type="ECO:0000259" key="7">
    <source>
        <dbReference type="PROSITE" id="PS51000"/>
    </source>
</evidence>
<accession>A0ABS3HEY9</accession>
<keyword evidence="5" id="KW-0010">Activator</keyword>
<dbReference type="InterPro" id="IPR036388">
    <property type="entry name" value="WH-like_DNA-bd_sf"/>
</dbReference>
<organism evidence="11 12">
    <name type="scientific">Candidatus Enterococcus murrayae</name>
    <dbReference type="NCBI Taxonomy" id="2815321"/>
    <lineage>
        <taxon>Bacteria</taxon>
        <taxon>Bacillati</taxon>
        <taxon>Bacillota</taxon>
        <taxon>Bacilli</taxon>
        <taxon>Lactobacillales</taxon>
        <taxon>Enterococcaceae</taxon>
        <taxon>Enterococcus</taxon>
    </lineage>
</organism>
<keyword evidence="12" id="KW-1185">Reference proteome</keyword>
<protein>
    <submittedName>
        <fullName evidence="11">Transcription antiterminator</fullName>
    </submittedName>
</protein>
<comment type="caution">
    <text evidence="11">The sequence shown here is derived from an EMBL/GenBank/DDBJ whole genome shotgun (WGS) entry which is preliminary data.</text>
</comment>
<dbReference type="PROSITE" id="PS00894">
    <property type="entry name" value="HTH_DEOR_1"/>
    <property type="match status" value="1"/>
</dbReference>
<evidence type="ECO:0000256" key="6">
    <source>
        <dbReference type="ARBA" id="ARBA00023163"/>
    </source>
</evidence>